<dbReference type="EMBL" id="JARQZJ010000036">
    <property type="protein sequence ID" value="KAK9876353.1"/>
    <property type="molecule type" value="Genomic_DNA"/>
</dbReference>
<dbReference type="InterPro" id="IPR003034">
    <property type="entry name" value="SAP_dom"/>
</dbReference>
<dbReference type="InterPro" id="IPR036361">
    <property type="entry name" value="SAP_dom_sf"/>
</dbReference>
<evidence type="ECO:0000313" key="5">
    <source>
        <dbReference type="Proteomes" id="UP001431783"/>
    </source>
</evidence>
<dbReference type="Proteomes" id="UP001431783">
    <property type="component" value="Unassembled WGS sequence"/>
</dbReference>
<comment type="caution">
    <text evidence="4">The sequence shown here is derived from an EMBL/GenBank/DDBJ whole genome shotgun (WGS) entry which is preliminary data.</text>
</comment>
<dbReference type="SMART" id="SM00513">
    <property type="entry name" value="SAP"/>
    <property type="match status" value="1"/>
</dbReference>
<accession>A0AAW1U1E8</accession>
<evidence type="ECO:0000259" key="3">
    <source>
        <dbReference type="PROSITE" id="PS50800"/>
    </source>
</evidence>
<dbReference type="AlphaFoldDB" id="A0AAW1U1E8"/>
<feature type="domain" description="SAP" evidence="3">
    <location>
        <begin position="42"/>
        <end position="76"/>
    </location>
</feature>
<keyword evidence="2" id="KW-0472">Membrane</keyword>
<name>A0AAW1U1E8_9CUCU</name>
<sequence>MAGKKNRSHNSLNSVPVPTLNNCPANIVQKCQNRNNKTTDELLSMSKEQLKLECRKRGQKTNGNKSELLQRLGYRMPSSIKRKNFSDVSSTTNGSSQLSEGNKNSEAVSEQQIRQQQREERGSLVIWKKPLLTLEYSFMECVILLSTYGRRILENKKLVVLTMISSLFLYMLMNTNGLHQSIVQATYKKILWCLYWIGLGILSSVGLGTGLHTFLLYLGPHIARVTLAAYECNSTNFPEPPYPDDIICPEDSSASYVTIFSIMAKVRLEAMCWGAGTALGELPPYFMARAARLSGIDPDDEDDDLKEFEELQKKAKDKQNLSFLDKGKLFIEEMVQKVGFLGILACASIPNPLFDLAGITCGHFLVPFWTFFGATLIGKAFFKMHFQKMFVIIAFNETLISRALGWLKVLPLVGDKLQVPFKEFLDSQKQKLHKIDGQSNVSDSKNLLGSLFEIFVLVMVLYFIISIVNSLAQNYHKRLTKKSHKVSKD</sequence>
<feature type="transmembrane region" description="Helical" evidence="2">
    <location>
        <begin position="194"/>
        <end position="218"/>
    </location>
</feature>
<keyword evidence="2" id="KW-1133">Transmembrane helix</keyword>
<keyword evidence="2" id="KW-0812">Transmembrane</keyword>
<evidence type="ECO:0000256" key="1">
    <source>
        <dbReference type="SAM" id="MobiDB-lite"/>
    </source>
</evidence>
<feature type="transmembrane region" description="Helical" evidence="2">
    <location>
        <begin position="158"/>
        <end position="174"/>
    </location>
</feature>
<dbReference type="PROSITE" id="PS50800">
    <property type="entry name" value="SAP"/>
    <property type="match status" value="1"/>
</dbReference>
<evidence type="ECO:0000313" key="4">
    <source>
        <dbReference type="EMBL" id="KAK9876353.1"/>
    </source>
</evidence>
<feature type="transmembrane region" description="Helical" evidence="2">
    <location>
        <begin position="356"/>
        <end position="377"/>
    </location>
</feature>
<feature type="compositionally biased region" description="Polar residues" evidence="1">
    <location>
        <begin position="86"/>
        <end position="109"/>
    </location>
</feature>
<gene>
    <name evidence="4" type="ORF">WA026_012662</name>
</gene>
<feature type="transmembrane region" description="Helical" evidence="2">
    <location>
        <begin position="389"/>
        <end position="407"/>
    </location>
</feature>
<evidence type="ECO:0000256" key="2">
    <source>
        <dbReference type="SAM" id="Phobius"/>
    </source>
</evidence>
<keyword evidence="5" id="KW-1185">Reference proteome</keyword>
<feature type="region of interest" description="Disordered" evidence="1">
    <location>
        <begin position="83"/>
        <end position="115"/>
    </location>
</feature>
<feature type="transmembrane region" description="Helical" evidence="2">
    <location>
        <begin position="451"/>
        <end position="472"/>
    </location>
</feature>
<organism evidence="4 5">
    <name type="scientific">Henosepilachna vigintioctopunctata</name>
    <dbReference type="NCBI Taxonomy" id="420089"/>
    <lineage>
        <taxon>Eukaryota</taxon>
        <taxon>Metazoa</taxon>
        <taxon>Ecdysozoa</taxon>
        <taxon>Arthropoda</taxon>
        <taxon>Hexapoda</taxon>
        <taxon>Insecta</taxon>
        <taxon>Pterygota</taxon>
        <taxon>Neoptera</taxon>
        <taxon>Endopterygota</taxon>
        <taxon>Coleoptera</taxon>
        <taxon>Polyphaga</taxon>
        <taxon>Cucujiformia</taxon>
        <taxon>Coccinelloidea</taxon>
        <taxon>Coccinellidae</taxon>
        <taxon>Epilachninae</taxon>
        <taxon>Epilachnini</taxon>
        <taxon>Henosepilachna</taxon>
    </lineage>
</organism>
<dbReference type="Gene3D" id="1.10.720.30">
    <property type="entry name" value="SAP domain"/>
    <property type="match status" value="1"/>
</dbReference>
<feature type="transmembrane region" description="Helical" evidence="2">
    <location>
        <begin position="334"/>
        <end position="350"/>
    </location>
</feature>
<protein>
    <recommendedName>
        <fullName evidence="3">SAP domain-containing protein</fullName>
    </recommendedName>
</protein>
<dbReference type="Pfam" id="PF02037">
    <property type="entry name" value="SAP"/>
    <property type="match status" value="1"/>
</dbReference>
<reference evidence="4 5" key="1">
    <citation type="submission" date="2023-03" db="EMBL/GenBank/DDBJ databases">
        <title>Genome insight into feeding habits of ladybird beetles.</title>
        <authorList>
            <person name="Li H.-S."/>
            <person name="Huang Y.-H."/>
            <person name="Pang H."/>
        </authorList>
    </citation>
    <scope>NUCLEOTIDE SEQUENCE [LARGE SCALE GENOMIC DNA]</scope>
    <source>
        <strain evidence="4">SYSU_2023b</strain>
        <tissue evidence="4">Whole body</tissue>
    </source>
</reference>
<proteinExistence type="predicted"/>